<evidence type="ECO:0000256" key="3">
    <source>
        <dbReference type="ARBA" id="ARBA00023125"/>
    </source>
</evidence>
<dbReference type="Proteomes" id="UP000634667">
    <property type="component" value="Unassembled WGS sequence"/>
</dbReference>
<dbReference type="Gene3D" id="1.10.10.10">
    <property type="entry name" value="Winged helix-like DNA-binding domain superfamily/Winged helix DNA-binding domain"/>
    <property type="match status" value="1"/>
</dbReference>
<comment type="caution">
    <text evidence="6">The sequence shown here is derived from an EMBL/GenBank/DDBJ whole genome shotgun (WGS) entry which is preliminary data.</text>
</comment>
<dbReference type="SUPFAM" id="SSF46785">
    <property type="entry name" value="Winged helix' DNA-binding domain"/>
    <property type="match status" value="1"/>
</dbReference>
<evidence type="ECO:0000256" key="2">
    <source>
        <dbReference type="ARBA" id="ARBA00023015"/>
    </source>
</evidence>
<dbReference type="RefSeq" id="WP_189481063.1">
    <property type="nucleotide sequence ID" value="NZ_BMYR01000003.1"/>
</dbReference>
<keyword evidence="7" id="KW-1185">Reference proteome</keyword>
<feature type="domain" description="HTH lysR-type" evidence="5">
    <location>
        <begin position="3"/>
        <end position="60"/>
    </location>
</feature>
<dbReference type="Gene3D" id="3.40.190.290">
    <property type="match status" value="1"/>
</dbReference>
<keyword evidence="2" id="KW-0805">Transcription regulation</keyword>
<dbReference type="InterPro" id="IPR036388">
    <property type="entry name" value="WH-like_DNA-bd_sf"/>
</dbReference>
<comment type="similarity">
    <text evidence="1">Belongs to the LysR transcriptional regulatory family.</text>
</comment>
<keyword evidence="3" id="KW-0238">DNA-binding</keyword>
<dbReference type="Pfam" id="PF03466">
    <property type="entry name" value="LysR_substrate"/>
    <property type="match status" value="1"/>
</dbReference>
<dbReference type="PANTHER" id="PTHR30537">
    <property type="entry name" value="HTH-TYPE TRANSCRIPTIONAL REGULATOR"/>
    <property type="match status" value="1"/>
</dbReference>
<evidence type="ECO:0000259" key="5">
    <source>
        <dbReference type="PROSITE" id="PS50931"/>
    </source>
</evidence>
<sequence>MRDKLALLRIFCTAAELQHFKDSATKLAISPQAVTRAVQQLEQLTGELLFHRNTRQIQLTQFGQRFYHDCQQQLAQLEQLLSPHQQGSGLTGEIRLTAPAAMRSILGPLLITFASLHPHIRLDLRLSDQHSAVVDEQIDLGIRAGALRDQSFVAVPLSKVALWLVASPNYLEQHGQPASLEALNEHQQVSMLDHATGKPWIWFFKDGITYQPRQVRFLVNDAEQELAAVTAGLGVAQVADFLALPTLQRGELQRILPQYDPTPWPLSLYRPQRGPVSPRVRLLFDYLREQLSK</sequence>
<gene>
    <name evidence="6" type="ORF">GCM10008111_09590</name>
</gene>
<dbReference type="InterPro" id="IPR000847">
    <property type="entry name" value="LysR_HTH_N"/>
</dbReference>
<proteinExistence type="inferred from homology"/>
<accession>A0ABQ2WK60</accession>
<protein>
    <submittedName>
        <fullName evidence="6">Transcriptional regulator</fullName>
    </submittedName>
</protein>
<dbReference type="PROSITE" id="PS50931">
    <property type="entry name" value="HTH_LYSR"/>
    <property type="match status" value="1"/>
</dbReference>
<dbReference type="CDD" id="cd08422">
    <property type="entry name" value="PBP2_CrgA_like"/>
    <property type="match status" value="1"/>
</dbReference>
<dbReference type="PANTHER" id="PTHR30537:SF5">
    <property type="entry name" value="HTH-TYPE TRANSCRIPTIONAL ACTIVATOR TTDR-RELATED"/>
    <property type="match status" value="1"/>
</dbReference>
<name>A0ABQ2WK60_9ALTE</name>
<dbReference type="InterPro" id="IPR005119">
    <property type="entry name" value="LysR_subst-bd"/>
</dbReference>
<reference evidence="7" key="1">
    <citation type="journal article" date="2019" name="Int. J. Syst. Evol. Microbiol.">
        <title>The Global Catalogue of Microorganisms (GCM) 10K type strain sequencing project: providing services to taxonomists for standard genome sequencing and annotation.</title>
        <authorList>
            <consortium name="The Broad Institute Genomics Platform"/>
            <consortium name="The Broad Institute Genome Sequencing Center for Infectious Disease"/>
            <person name="Wu L."/>
            <person name="Ma J."/>
        </authorList>
    </citation>
    <scope>NUCLEOTIDE SEQUENCE [LARGE SCALE GENOMIC DNA]</scope>
    <source>
        <strain evidence="7">KCTC 23723</strain>
    </source>
</reference>
<dbReference type="InterPro" id="IPR058163">
    <property type="entry name" value="LysR-type_TF_proteobact-type"/>
</dbReference>
<dbReference type="Pfam" id="PF00126">
    <property type="entry name" value="HTH_1"/>
    <property type="match status" value="1"/>
</dbReference>
<evidence type="ECO:0000313" key="7">
    <source>
        <dbReference type="Proteomes" id="UP000634667"/>
    </source>
</evidence>
<dbReference type="InterPro" id="IPR036390">
    <property type="entry name" value="WH_DNA-bd_sf"/>
</dbReference>
<dbReference type="SUPFAM" id="SSF53850">
    <property type="entry name" value="Periplasmic binding protein-like II"/>
    <property type="match status" value="1"/>
</dbReference>
<organism evidence="6 7">
    <name type="scientific">Alishewanella tabrizica</name>
    <dbReference type="NCBI Taxonomy" id="671278"/>
    <lineage>
        <taxon>Bacteria</taxon>
        <taxon>Pseudomonadati</taxon>
        <taxon>Pseudomonadota</taxon>
        <taxon>Gammaproteobacteria</taxon>
        <taxon>Alteromonadales</taxon>
        <taxon>Alteromonadaceae</taxon>
        <taxon>Alishewanella</taxon>
    </lineage>
</organism>
<dbReference type="EMBL" id="BMYR01000003">
    <property type="protein sequence ID" value="GGW55551.1"/>
    <property type="molecule type" value="Genomic_DNA"/>
</dbReference>
<evidence type="ECO:0000256" key="4">
    <source>
        <dbReference type="ARBA" id="ARBA00023163"/>
    </source>
</evidence>
<keyword evidence="4" id="KW-0804">Transcription</keyword>
<evidence type="ECO:0000256" key="1">
    <source>
        <dbReference type="ARBA" id="ARBA00009437"/>
    </source>
</evidence>
<evidence type="ECO:0000313" key="6">
    <source>
        <dbReference type="EMBL" id="GGW55551.1"/>
    </source>
</evidence>